<reference evidence="5 6" key="1">
    <citation type="journal article" date="2015" name="Biotechnol. Biofuels">
        <title>Genetic basis of the highly efficient yeast Kluyveromyces marxianus: complete genome sequence and transcriptome analyses.</title>
        <authorList>
            <person name="Lertwattanasakul N."/>
            <person name="Kosaka T."/>
            <person name="Hosoyama A."/>
            <person name="Suzuki Y."/>
            <person name="Rodrussamee N."/>
            <person name="Matsutani M."/>
            <person name="Murata M."/>
            <person name="Fujimoto N."/>
            <person name="Suprayogi"/>
            <person name="Tsuchikane K."/>
            <person name="Limtong S."/>
            <person name="Fujita N."/>
            <person name="Yamada M."/>
        </authorList>
    </citation>
    <scope>NUCLEOTIDE SEQUENCE [LARGE SCALE GENOMIC DNA]</scope>
    <source>
        <strain evidence="6">DMKU3-1042 / BCC 29191 / NBRC 104275</strain>
    </source>
</reference>
<evidence type="ECO:0000256" key="2">
    <source>
        <dbReference type="ARBA" id="ARBA00022840"/>
    </source>
</evidence>
<dbReference type="KEGG" id="kmx:KLMA_70159"/>
<dbReference type="GO" id="GO:0005829">
    <property type="term" value="C:cytosol"/>
    <property type="evidence" value="ECO:0007669"/>
    <property type="project" value="TreeGrafter"/>
</dbReference>
<keyword evidence="2" id="KW-0067">ATP-binding</keyword>
<dbReference type="Gene3D" id="3.40.50.300">
    <property type="entry name" value="P-loop containing nucleotide triphosphate hydrolases"/>
    <property type="match status" value="1"/>
</dbReference>
<protein>
    <submittedName>
        <fullName evidence="5">6-phosphofructo-2-kinase 2</fullName>
    </submittedName>
</protein>
<evidence type="ECO:0000256" key="3">
    <source>
        <dbReference type="SAM" id="MobiDB-lite"/>
    </source>
</evidence>
<evidence type="ECO:0000313" key="5">
    <source>
        <dbReference type="EMBL" id="BAO42007.1"/>
    </source>
</evidence>
<evidence type="ECO:0000256" key="1">
    <source>
        <dbReference type="ARBA" id="ARBA00022741"/>
    </source>
</evidence>
<dbReference type="InterPro" id="IPR003094">
    <property type="entry name" value="6Pfruct_kin"/>
</dbReference>
<dbReference type="PANTHER" id="PTHR10606:SF1">
    <property type="entry name" value="6-PHOSPHOFRUCTO-2-KINASE 2"/>
    <property type="match status" value="1"/>
</dbReference>
<accession>W0TED9</accession>
<dbReference type="VEuPathDB" id="FungiDB:KLMA_70159"/>
<dbReference type="EMBL" id="AP012219">
    <property type="protein sequence ID" value="BAO42007.1"/>
    <property type="molecule type" value="Genomic_DNA"/>
</dbReference>
<dbReference type="GO" id="GO:0003873">
    <property type="term" value="F:6-phosphofructo-2-kinase activity"/>
    <property type="evidence" value="ECO:0007669"/>
    <property type="project" value="InterPro"/>
</dbReference>
<evidence type="ECO:0000313" key="6">
    <source>
        <dbReference type="Proteomes" id="UP000065495"/>
    </source>
</evidence>
<organism evidence="5 6">
    <name type="scientific">Kluyveromyces marxianus (strain DMKU3-1042 / BCC 29191 / NBRC 104275)</name>
    <name type="common">Yeast</name>
    <name type="synonym">Candida kefyr</name>
    <dbReference type="NCBI Taxonomy" id="1003335"/>
    <lineage>
        <taxon>Eukaryota</taxon>
        <taxon>Fungi</taxon>
        <taxon>Dikarya</taxon>
        <taxon>Ascomycota</taxon>
        <taxon>Saccharomycotina</taxon>
        <taxon>Saccharomycetes</taxon>
        <taxon>Saccharomycetales</taxon>
        <taxon>Saccharomycetaceae</taxon>
        <taxon>Kluyveromyces</taxon>
    </lineage>
</organism>
<dbReference type="Pfam" id="PF01591">
    <property type="entry name" value="6PF2K"/>
    <property type="match status" value="1"/>
</dbReference>
<dbReference type="SUPFAM" id="SSF52540">
    <property type="entry name" value="P-loop containing nucleoside triphosphate hydrolases"/>
    <property type="match status" value="1"/>
</dbReference>
<dbReference type="InterPro" id="IPR013079">
    <property type="entry name" value="6Phosfructo_kin"/>
</dbReference>
<keyword evidence="1" id="KW-0547">Nucleotide-binding</keyword>
<dbReference type="OrthoDB" id="267323at2759"/>
<feature type="compositionally biased region" description="Low complexity" evidence="3">
    <location>
        <begin position="246"/>
        <end position="260"/>
    </location>
</feature>
<dbReference type="GO" id="GO:0006000">
    <property type="term" value="P:fructose metabolic process"/>
    <property type="evidence" value="ECO:0007669"/>
    <property type="project" value="InterPro"/>
</dbReference>
<keyword evidence="5" id="KW-0808">Transferase</keyword>
<feature type="region of interest" description="Disordered" evidence="3">
    <location>
        <begin position="243"/>
        <end position="272"/>
    </location>
</feature>
<name>W0TED9_KLUMD</name>
<evidence type="ECO:0000259" key="4">
    <source>
        <dbReference type="Pfam" id="PF01591"/>
    </source>
</evidence>
<dbReference type="InterPro" id="IPR027417">
    <property type="entry name" value="P-loop_NTPase"/>
</dbReference>
<dbReference type="GO" id="GO:0006003">
    <property type="term" value="P:fructose 2,6-bisphosphate metabolic process"/>
    <property type="evidence" value="ECO:0007669"/>
    <property type="project" value="InterPro"/>
</dbReference>
<keyword evidence="5" id="KW-0418">Kinase</keyword>
<dbReference type="RefSeq" id="XP_022677772.1">
    <property type="nucleotide sequence ID" value="XM_022821408.1"/>
</dbReference>
<feature type="domain" description="6-phosphofructo-2-kinase" evidence="4">
    <location>
        <begin position="104"/>
        <end position="339"/>
    </location>
</feature>
<dbReference type="GO" id="GO:0005524">
    <property type="term" value="F:ATP binding"/>
    <property type="evidence" value="ECO:0007669"/>
    <property type="project" value="UniProtKB-KW"/>
</dbReference>
<dbReference type="PANTHER" id="PTHR10606">
    <property type="entry name" value="6-PHOSPHOFRUCTO-2-KINASE/FRUCTOSE-2,6-BISPHOSPHATASE"/>
    <property type="match status" value="1"/>
</dbReference>
<proteinExistence type="predicted"/>
<dbReference type="GO" id="GO:0004331">
    <property type="term" value="F:fructose-2,6-bisphosphate 2-phosphatase activity"/>
    <property type="evidence" value="ECO:0007669"/>
    <property type="project" value="TreeGrafter"/>
</dbReference>
<dbReference type="AlphaFoldDB" id="W0TED9"/>
<gene>
    <name evidence="5" type="primary">PFK27</name>
    <name evidence="5" type="ORF">KLMA_70159</name>
</gene>
<sequence>MSGTSSSSNDLSRPDTLKTMESTRKHLNSLTVSTNTSTNSLFSLHGSSSSSIFRTISRVETEPEVDGDVYYRALQDSSSAHATNNSYLSQGSSLTIQFGNKRQNLNHKFCVILIGLPATGKSTISRHLINFLHSSARTSHLRCSIFNAGNVRRKLSVRRRHVSAPFMAPELNKSDDDLFNPKNSHKKEEYARITLAKLLDEIENDRCDLAIFDATNSTLKRRDFVLQEIRNFNKTQYELYNAKNAGTGSSSGTDTESTYGAETEGKPDEDSGSIHITPIFLQVSCTEPTFVKFNIHNKTFNQDYYDKPYEYAVRDFARRLQHYHSQFVQFSKDEFDHYCKENARINEGSHNPNFGLFFFHIMNAGQFSADDSSMYYFPSQYCSDTAELINTMEYFVENYSKMYGYEYIEKANTFWKYGSTTTNRQTLQASSSECTDQIDASVRKQHLVTLNEVINDAYLQTL</sequence>
<dbReference type="GeneID" id="34717916"/>
<dbReference type="Proteomes" id="UP000065495">
    <property type="component" value="Chromosome 7"/>
</dbReference>